<proteinExistence type="inferred from homology"/>
<evidence type="ECO:0000256" key="3">
    <source>
        <dbReference type="ARBA" id="ARBA00018024"/>
    </source>
</evidence>
<evidence type="ECO:0000256" key="4">
    <source>
        <dbReference type="ARBA" id="ARBA00023143"/>
    </source>
</evidence>
<dbReference type="InterPro" id="IPR001624">
    <property type="entry name" value="FliE"/>
</dbReference>
<protein>
    <recommendedName>
        <fullName evidence="3 5">Flagellar hook-basal body complex protein FliE</fullName>
    </recommendedName>
</protein>
<keyword evidence="6" id="KW-0282">Flagellum</keyword>
<dbReference type="GO" id="GO:0009425">
    <property type="term" value="C:bacterial-type flagellum basal body"/>
    <property type="evidence" value="ECO:0007669"/>
    <property type="project" value="UniProtKB-SubCell"/>
</dbReference>
<organism evidence="6 7">
    <name type="scientific">Buchnera aphidicola</name>
    <name type="common">Hyadaphis tataricae</name>
    <dbReference type="NCBI Taxonomy" id="1241859"/>
    <lineage>
        <taxon>Bacteria</taxon>
        <taxon>Pseudomonadati</taxon>
        <taxon>Pseudomonadota</taxon>
        <taxon>Gammaproteobacteria</taxon>
        <taxon>Enterobacterales</taxon>
        <taxon>Erwiniaceae</taxon>
        <taxon>Buchnera</taxon>
    </lineage>
</organism>
<evidence type="ECO:0000256" key="1">
    <source>
        <dbReference type="ARBA" id="ARBA00004117"/>
    </source>
</evidence>
<dbReference type="HAMAP" id="MF_00724">
    <property type="entry name" value="FliE"/>
    <property type="match status" value="1"/>
</dbReference>
<dbReference type="RefSeq" id="WP_158356365.1">
    <property type="nucleotide sequence ID" value="NZ_CP034873.1"/>
</dbReference>
<reference evidence="6 7" key="1">
    <citation type="submission" date="2018-12" db="EMBL/GenBank/DDBJ databases">
        <authorList>
            <person name="Chong R.A."/>
        </authorList>
    </citation>
    <scope>NUCLEOTIDE SEQUENCE [LARGE SCALE GENOMIC DNA]</scope>
    <source>
        <strain evidence="6 7">Hta</strain>
    </source>
</reference>
<dbReference type="GO" id="GO:0003774">
    <property type="term" value="F:cytoskeletal motor activity"/>
    <property type="evidence" value="ECO:0007669"/>
    <property type="project" value="InterPro"/>
</dbReference>
<keyword evidence="6" id="KW-0966">Cell projection</keyword>
<evidence type="ECO:0000256" key="2">
    <source>
        <dbReference type="ARBA" id="ARBA00009272"/>
    </source>
</evidence>
<comment type="similarity">
    <text evidence="2 5">Belongs to the FliE family.</text>
</comment>
<dbReference type="GO" id="GO:0005198">
    <property type="term" value="F:structural molecule activity"/>
    <property type="evidence" value="ECO:0007669"/>
    <property type="project" value="UniProtKB-UniRule"/>
</dbReference>
<evidence type="ECO:0000313" key="6">
    <source>
        <dbReference type="EMBL" id="QCI21394.1"/>
    </source>
</evidence>
<evidence type="ECO:0000256" key="5">
    <source>
        <dbReference type="HAMAP-Rule" id="MF_00724"/>
    </source>
</evidence>
<name>A0A4D6Y4Q4_9GAMM</name>
<comment type="subcellular location">
    <subcellularLocation>
        <location evidence="1 5">Bacterial flagellum basal body</location>
    </subcellularLocation>
</comment>
<dbReference type="AlphaFoldDB" id="A0A4D6Y4Q4"/>
<dbReference type="PANTHER" id="PTHR34653">
    <property type="match status" value="1"/>
</dbReference>
<keyword evidence="6" id="KW-0969">Cilium</keyword>
<dbReference type="GO" id="GO:0071973">
    <property type="term" value="P:bacterial-type flagellum-dependent cell motility"/>
    <property type="evidence" value="ECO:0007669"/>
    <property type="project" value="InterPro"/>
</dbReference>
<dbReference type="PANTHER" id="PTHR34653:SF1">
    <property type="entry name" value="FLAGELLAR HOOK-BASAL BODY COMPLEX PROTEIN FLIE"/>
    <property type="match status" value="1"/>
</dbReference>
<dbReference type="Pfam" id="PF02049">
    <property type="entry name" value="FliE"/>
    <property type="match status" value="1"/>
</dbReference>
<evidence type="ECO:0000313" key="7">
    <source>
        <dbReference type="Proteomes" id="UP000298773"/>
    </source>
</evidence>
<dbReference type="PRINTS" id="PR01006">
    <property type="entry name" value="FLGHOOKFLIE"/>
</dbReference>
<accession>A0A4D6Y4Q4</accession>
<reference evidence="6 7" key="2">
    <citation type="submission" date="2019-05" db="EMBL/GenBank/DDBJ databases">
        <title>Genome evolution of the obligate endosymbiont Buchnera aphidicola.</title>
        <authorList>
            <person name="Moran N.A."/>
        </authorList>
    </citation>
    <scope>NUCLEOTIDE SEQUENCE [LARGE SCALE GENOMIC DNA]</scope>
    <source>
        <strain evidence="6 7">Hta</strain>
    </source>
</reference>
<dbReference type="EMBL" id="CP034873">
    <property type="protein sequence ID" value="QCI21394.1"/>
    <property type="molecule type" value="Genomic_DNA"/>
</dbReference>
<sequence>MFIDNINNQNFNTKINVLDNNAKKQNYIEPKSFVDHIKTALGEISSIQNNAKIDAEKFMLNKSEIPLNDIMINIQKSAISMQMAIQVRNKLVSSYQEIMNQQI</sequence>
<dbReference type="NCBIfam" id="TIGR00205">
    <property type="entry name" value="fliE"/>
    <property type="match status" value="1"/>
</dbReference>
<keyword evidence="4 5" id="KW-0975">Bacterial flagellum</keyword>
<dbReference type="Proteomes" id="UP000298773">
    <property type="component" value="Chromosome"/>
</dbReference>
<gene>
    <name evidence="5 6" type="primary">fliE</name>
    <name evidence="6" type="ORF">D9V69_00345</name>
</gene>
<dbReference type="OrthoDB" id="8909229at2"/>